<dbReference type="EMBL" id="MU005766">
    <property type="protein sequence ID" value="KAF2712773.1"/>
    <property type="molecule type" value="Genomic_DNA"/>
</dbReference>
<sequence>MDPSTGSMGPWSLLRLSHHAFRANYYPIHIPGMEQGWRAFQNSISQEIIFVNEGNGIWQSKFPHIPVPPFTPTQGPPPLYHNQPDLDMKIPRAIPCPLQAPGHVPYYHGEVANSQSIPQEHKKCPLGYVPLAASGRCESAFTYGDTEPCVTCKNVRPQVLLERAKQTLLIEAVDQVTHWLHNPRRGLHNRHGIDGIRCEFSTNNFAGINITDPEDPWECGPVQGQTGTCARCKLWVAN</sequence>
<gene>
    <name evidence="1" type="ORF">K504DRAFT_522217</name>
</gene>
<dbReference type="AlphaFoldDB" id="A0A6G1KJH2"/>
<reference evidence="1" key="1">
    <citation type="journal article" date="2020" name="Stud. Mycol.">
        <title>101 Dothideomycetes genomes: a test case for predicting lifestyles and emergence of pathogens.</title>
        <authorList>
            <person name="Haridas S."/>
            <person name="Albert R."/>
            <person name="Binder M."/>
            <person name="Bloem J."/>
            <person name="Labutti K."/>
            <person name="Salamov A."/>
            <person name="Andreopoulos B."/>
            <person name="Baker S."/>
            <person name="Barry K."/>
            <person name="Bills G."/>
            <person name="Bluhm B."/>
            <person name="Cannon C."/>
            <person name="Castanera R."/>
            <person name="Culley D."/>
            <person name="Daum C."/>
            <person name="Ezra D."/>
            <person name="Gonzalez J."/>
            <person name="Henrissat B."/>
            <person name="Kuo A."/>
            <person name="Liang C."/>
            <person name="Lipzen A."/>
            <person name="Lutzoni F."/>
            <person name="Magnuson J."/>
            <person name="Mondo S."/>
            <person name="Nolan M."/>
            <person name="Ohm R."/>
            <person name="Pangilinan J."/>
            <person name="Park H.-J."/>
            <person name="Ramirez L."/>
            <person name="Alfaro M."/>
            <person name="Sun H."/>
            <person name="Tritt A."/>
            <person name="Yoshinaga Y."/>
            <person name="Zwiers L.-H."/>
            <person name="Turgeon B."/>
            <person name="Goodwin S."/>
            <person name="Spatafora J."/>
            <person name="Crous P."/>
            <person name="Grigoriev I."/>
        </authorList>
    </citation>
    <scope>NUCLEOTIDE SEQUENCE</scope>
    <source>
        <strain evidence="1">CBS 279.74</strain>
    </source>
</reference>
<proteinExistence type="predicted"/>
<evidence type="ECO:0000313" key="1">
    <source>
        <dbReference type="EMBL" id="KAF2712773.1"/>
    </source>
</evidence>
<organism evidence="1 2">
    <name type="scientific">Pleomassaria siparia CBS 279.74</name>
    <dbReference type="NCBI Taxonomy" id="1314801"/>
    <lineage>
        <taxon>Eukaryota</taxon>
        <taxon>Fungi</taxon>
        <taxon>Dikarya</taxon>
        <taxon>Ascomycota</taxon>
        <taxon>Pezizomycotina</taxon>
        <taxon>Dothideomycetes</taxon>
        <taxon>Pleosporomycetidae</taxon>
        <taxon>Pleosporales</taxon>
        <taxon>Pleomassariaceae</taxon>
        <taxon>Pleomassaria</taxon>
    </lineage>
</organism>
<name>A0A6G1KJH2_9PLEO</name>
<keyword evidence="2" id="KW-1185">Reference proteome</keyword>
<accession>A0A6G1KJH2</accession>
<protein>
    <submittedName>
        <fullName evidence="1">Uncharacterized protein</fullName>
    </submittedName>
</protein>
<evidence type="ECO:0000313" key="2">
    <source>
        <dbReference type="Proteomes" id="UP000799428"/>
    </source>
</evidence>
<dbReference type="Proteomes" id="UP000799428">
    <property type="component" value="Unassembled WGS sequence"/>
</dbReference>